<dbReference type="EC" id="3.2.1.-" evidence="12"/>
<evidence type="ECO:0000256" key="13">
    <source>
        <dbReference type="SAM" id="MobiDB-lite"/>
    </source>
</evidence>
<protein>
    <recommendedName>
        <fullName evidence="12">alpha-1,2-Mannosidase</fullName>
        <ecNumber evidence="12">3.2.1.-</ecNumber>
    </recommendedName>
</protein>
<dbReference type="GO" id="GO:0016020">
    <property type="term" value="C:membrane"/>
    <property type="evidence" value="ECO:0007669"/>
    <property type="project" value="InterPro"/>
</dbReference>
<dbReference type="GO" id="GO:0005975">
    <property type="term" value="P:carbohydrate metabolic process"/>
    <property type="evidence" value="ECO:0007669"/>
    <property type="project" value="InterPro"/>
</dbReference>
<dbReference type="SUPFAM" id="SSF48225">
    <property type="entry name" value="Seven-hairpin glycosidases"/>
    <property type="match status" value="2"/>
</dbReference>
<keyword evidence="7 11" id="KW-1015">Disulfide bond</keyword>
<keyword evidence="4" id="KW-0479">Metal-binding</keyword>
<dbReference type="GeneTree" id="ENSGT00940000155422"/>
<evidence type="ECO:0000256" key="10">
    <source>
        <dbReference type="ARBA" id="ARBA00048605"/>
    </source>
</evidence>
<comment type="similarity">
    <text evidence="3 12">Belongs to the glycosyl hydrolase 47 family.</text>
</comment>
<dbReference type="Pfam" id="PF01532">
    <property type="entry name" value="Glyco_hydro_47"/>
    <property type="match status" value="2"/>
</dbReference>
<evidence type="ECO:0000256" key="12">
    <source>
        <dbReference type="RuleBase" id="RU361193"/>
    </source>
</evidence>
<dbReference type="PANTHER" id="PTHR11742">
    <property type="entry name" value="MANNOSYL-OLIGOSACCHARIDE ALPHA-1,2-MANNOSIDASE-RELATED"/>
    <property type="match status" value="1"/>
</dbReference>
<evidence type="ECO:0000256" key="1">
    <source>
        <dbReference type="ARBA" id="ARBA00001913"/>
    </source>
</evidence>
<dbReference type="InterPro" id="IPR001382">
    <property type="entry name" value="Glyco_hydro_47"/>
</dbReference>
<evidence type="ECO:0000256" key="9">
    <source>
        <dbReference type="ARBA" id="ARBA00047669"/>
    </source>
</evidence>
<comment type="catalytic activity">
    <reaction evidence="10">
        <text>N(4)-(alpha-D-Man-(1-&gt;2)-alpha-D-Man-(1-&gt;2)-alpha-D-Man-(1-&gt;3)-[alpha-D-Man-(1-&gt;2)-alpha-D-Man-(1-&gt;3)-[alpha-D-Man-(1-&gt;2)-alpha-D-Man-(1-&gt;6)]-alpha-D-Man-(1-&gt;6)]-beta-D-Man-(1-&gt;4)-beta-D-GlcNAc-(1-&gt;4)-beta-D-GlcNAc)-L-asparaginyl-[protein] (N-glucan mannose isomer 9A1,2,3B1,2,3) + 4 H2O = N(4)-(alpha-D-Man-(1-&gt;3)-[alpha-D-Man-(1-&gt;3)-[alpha-D-Man-(1-&gt;6)]-alpha-D-Man-(1-&gt;6)]-beta-D-Man-(1-&gt;4)-beta-D-GlcNAc-(1-&gt;4)-beta-D-GlcNAc)-L-asparaginyl-[protein] (N-glucan mannose isomer 5A1,2) + 4 beta-D-mannose</text>
        <dbReference type="Rhea" id="RHEA:56008"/>
        <dbReference type="Rhea" id="RHEA-COMP:14356"/>
        <dbReference type="Rhea" id="RHEA-COMP:14367"/>
        <dbReference type="ChEBI" id="CHEBI:15377"/>
        <dbReference type="ChEBI" id="CHEBI:28563"/>
        <dbReference type="ChEBI" id="CHEBI:59087"/>
        <dbReference type="ChEBI" id="CHEBI:139493"/>
        <dbReference type="EC" id="3.2.1.113"/>
    </reaction>
</comment>
<evidence type="ECO:0000256" key="5">
    <source>
        <dbReference type="ARBA" id="ARBA00022801"/>
    </source>
</evidence>
<dbReference type="Gene3D" id="1.50.10.10">
    <property type="match status" value="2"/>
</dbReference>
<keyword evidence="8 12" id="KW-0326">Glycosidase</keyword>
<feature type="disulfide bond" evidence="11">
    <location>
        <begin position="165"/>
        <end position="194"/>
    </location>
</feature>
<evidence type="ECO:0000256" key="6">
    <source>
        <dbReference type="ARBA" id="ARBA00022837"/>
    </source>
</evidence>
<dbReference type="GO" id="GO:0005783">
    <property type="term" value="C:endoplasmic reticulum"/>
    <property type="evidence" value="ECO:0007669"/>
    <property type="project" value="TreeGrafter"/>
</dbReference>
<evidence type="ECO:0000256" key="2">
    <source>
        <dbReference type="ARBA" id="ARBA00004922"/>
    </source>
</evidence>
<accession>A0A8B9X529</accession>
<dbReference type="AlphaFoldDB" id="A0A8B9X529"/>
<evidence type="ECO:0000256" key="4">
    <source>
        <dbReference type="ARBA" id="ARBA00022723"/>
    </source>
</evidence>
<dbReference type="PANTHER" id="PTHR11742:SF55">
    <property type="entry name" value="ENDOPLASMIC RETICULUM MANNOSYL-OLIGOSACCHARIDE 1,2-ALPHA-MANNOSIDASE"/>
    <property type="match status" value="1"/>
</dbReference>
<organism evidence="14 15">
    <name type="scientific">Bos mutus grunniens</name>
    <name type="common">Wild yak</name>
    <name type="synonym">Bos grunniens</name>
    <dbReference type="NCBI Taxonomy" id="30521"/>
    <lineage>
        <taxon>Eukaryota</taxon>
        <taxon>Metazoa</taxon>
        <taxon>Chordata</taxon>
        <taxon>Craniata</taxon>
        <taxon>Vertebrata</taxon>
        <taxon>Euteleostomi</taxon>
        <taxon>Mammalia</taxon>
        <taxon>Eutheria</taxon>
        <taxon>Laurasiatheria</taxon>
        <taxon>Artiodactyla</taxon>
        <taxon>Ruminantia</taxon>
        <taxon>Pecora</taxon>
        <taxon>Bovidae</taxon>
        <taxon>Bovinae</taxon>
        <taxon>Bos</taxon>
    </lineage>
</organism>
<dbReference type="GO" id="GO:0005509">
    <property type="term" value="F:calcium ion binding"/>
    <property type="evidence" value="ECO:0007669"/>
    <property type="project" value="InterPro"/>
</dbReference>
<comment type="pathway">
    <text evidence="2">Protein modification; protein glycosylation.</text>
</comment>
<dbReference type="InterPro" id="IPR050749">
    <property type="entry name" value="Glycosyl_Hydrolase_47"/>
</dbReference>
<dbReference type="Ensembl" id="ENSBGRT00000017861.1">
    <property type="protein sequence ID" value="ENSBGRP00000015489.1"/>
    <property type="gene ID" value="ENSBGRG00000009709.1"/>
</dbReference>
<name>A0A8B9X529_BOSMU</name>
<evidence type="ECO:0000256" key="7">
    <source>
        <dbReference type="ARBA" id="ARBA00023157"/>
    </source>
</evidence>
<dbReference type="Proteomes" id="UP000694520">
    <property type="component" value="Chromosome 9"/>
</dbReference>
<reference evidence="14" key="1">
    <citation type="submission" date="2019-05" db="EMBL/GenBank/DDBJ databases">
        <authorList>
            <person name="Zhang S."/>
            <person name="Liu J."/>
        </authorList>
    </citation>
    <scope>NUCLEOTIDE SEQUENCE [LARGE SCALE GENOMIC DNA]</scope>
</reference>
<sequence length="542" mass="60227">MPAFRTPSKIPYSMVNIGTGVAHPPRWTSDSTVAEVTSIQLEFRELSRLTGDKKFQEAAEEVTRRVHALHGKLDGLVPMFINTNSGSFTHLGMFTLGARADSYYEYLLKQWIQGGKKERQLLEDYLEAVDGIRKHLLARSEPRKLTFVGELNHGRFSAKMDHLVCFLPGTLALGAHHGLPAEHMELAQALMDTCYQMYRQMETGLSPETAHFNLHHTKILKDVQVKAADRHNLLRPETVESLFYLYHLTGNRKYQDWGWEILHSFNTYTRVSPRRVPRASLSPPRGCTGRPCPAVRAQGLGHLSVLSGGQLCREGPCSGPRRTDRVYWVLHVAWAACFNPAGGRPLSRYSPGRGPQPAPPPAMPRAHCPPWQGCDLTFAPWPLRWTLYPSGGLGAFVRPAQVLEVALGIWSLKGTMADLQVAIPSGLWSPPRPIPCPGGQCVLGWASAPGVGGASGWQPSRGLSQHRDLRPRLSSRSPRAAILPSATPRTPPPQPRDKMESFFLGETLKYLYLLFSDNPDLLSLDTYVFNTEAHPLPIWAPS</sequence>
<feature type="region of interest" description="Disordered" evidence="13">
    <location>
        <begin position="453"/>
        <end position="499"/>
    </location>
</feature>
<evidence type="ECO:0000313" key="14">
    <source>
        <dbReference type="Ensembl" id="ENSBGRP00000015442.1"/>
    </source>
</evidence>
<keyword evidence="6" id="KW-0106">Calcium</keyword>
<comment type="catalytic activity">
    <reaction evidence="9">
        <text>N(4)-(alpha-D-Man-(1-&gt;2)-alpha-D-Man-(1-&gt;2)-alpha-D-Man-(1-&gt;3)-[alpha-D-Man-(1-&gt;3)-[alpha-D-Man-(1-&gt;2)-alpha-D-Man-(1-&gt;6)]-alpha-D-Man-(1-&gt;6)]-beta-D-Man-(1-&gt;4)-beta-D-GlcNAc-(1-&gt;4)-beta-D-GlcNAc)-L-asparaginyl-[protein] (N-glucan mannose isomer 8A1,2,3B1,3) + 3 H2O = N(4)-(alpha-D-Man-(1-&gt;3)-[alpha-D-Man-(1-&gt;3)-[alpha-D-Man-(1-&gt;6)]-alpha-D-Man-(1-&gt;6)]-beta-D-Man-(1-&gt;4)-beta-D-GlcNAc-(1-&gt;4)-beta-D-GlcNAc)-L-asparaginyl-[protein] (N-glucan mannose isomer 5A1,2) + 3 beta-D-mannose</text>
        <dbReference type="Rhea" id="RHEA:56028"/>
        <dbReference type="Rhea" id="RHEA-COMP:14358"/>
        <dbReference type="Rhea" id="RHEA-COMP:14367"/>
        <dbReference type="ChEBI" id="CHEBI:15377"/>
        <dbReference type="ChEBI" id="CHEBI:28563"/>
        <dbReference type="ChEBI" id="CHEBI:59087"/>
        <dbReference type="ChEBI" id="CHEBI:60628"/>
        <dbReference type="EC" id="3.2.1.113"/>
    </reaction>
</comment>
<dbReference type="Ensembl" id="ENSBGRT00000017805.1">
    <property type="protein sequence ID" value="ENSBGRP00000015442.1"/>
    <property type="gene ID" value="ENSBGRG00000009709.1"/>
</dbReference>
<evidence type="ECO:0000256" key="3">
    <source>
        <dbReference type="ARBA" id="ARBA00007658"/>
    </source>
</evidence>
<dbReference type="GO" id="GO:0004571">
    <property type="term" value="F:mannosyl-oligosaccharide 1,2-alpha-mannosidase activity"/>
    <property type="evidence" value="ECO:0007669"/>
    <property type="project" value="UniProtKB-EC"/>
</dbReference>
<evidence type="ECO:0000313" key="15">
    <source>
        <dbReference type="Proteomes" id="UP000694520"/>
    </source>
</evidence>
<dbReference type="InterPro" id="IPR012341">
    <property type="entry name" value="6hp_glycosidase-like_sf"/>
</dbReference>
<proteinExistence type="inferred from homology"/>
<dbReference type="PRINTS" id="PR00747">
    <property type="entry name" value="GLYHDRLASE47"/>
</dbReference>
<comment type="cofactor">
    <cofactor evidence="1">
        <name>Ca(2+)</name>
        <dbReference type="ChEBI" id="CHEBI:29108"/>
    </cofactor>
</comment>
<evidence type="ECO:0000256" key="11">
    <source>
        <dbReference type="PIRSR" id="PIRSR601382-3"/>
    </source>
</evidence>
<reference evidence="14" key="2">
    <citation type="submission" date="2025-05" db="UniProtKB">
        <authorList>
            <consortium name="Ensembl"/>
        </authorList>
    </citation>
    <scope>IDENTIFICATION</scope>
</reference>
<keyword evidence="15" id="KW-1185">Reference proteome</keyword>
<evidence type="ECO:0000256" key="8">
    <source>
        <dbReference type="ARBA" id="ARBA00023295"/>
    </source>
</evidence>
<dbReference type="InterPro" id="IPR036026">
    <property type="entry name" value="Seven-hairpin_glycosidases"/>
</dbReference>
<keyword evidence="5 12" id="KW-0378">Hydrolase</keyword>